<proteinExistence type="predicted"/>
<dbReference type="Gene3D" id="3.10.180.10">
    <property type="entry name" value="2,3-Dihydroxybiphenyl 1,2-Dioxygenase, domain 1"/>
    <property type="match status" value="1"/>
</dbReference>
<dbReference type="GO" id="GO:0016829">
    <property type="term" value="F:lyase activity"/>
    <property type="evidence" value="ECO:0007669"/>
    <property type="project" value="UniProtKB-KW"/>
</dbReference>
<dbReference type="Proteomes" id="UP000255014">
    <property type="component" value="Unassembled WGS sequence"/>
</dbReference>
<protein>
    <submittedName>
        <fullName evidence="2">Predicted lactoylglutathione lyase</fullName>
    </submittedName>
</protein>
<dbReference type="CDD" id="cd09012">
    <property type="entry name" value="VOC_like"/>
    <property type="match status" value="1"/>
</dbReference>
<accession>A0A0E7U8V7</accession>
<dbReference type="PANTHER" id="PTHR36503:SF2">
    <property type="entry name" value="BLR2408 PROTEIN"/>
    <property type="match status" value="1"/>
</dbReference>
<keyword evidence="2" id="KW-0456">Lyase</keyword>
<dbReference type="InterPro" id="IPR053863">
    <property type="entry name" value="Glyoxy/Ble-like_N"/>
</dbReference>
<organism evidence="2 3">
    <name type="scientific">Bordetella pertussis</name>
    <dbReference type="NCBI Taxonomy" id="520"/>
    <lineage>
        <taxon>Bacteria</taxon>
        <taxon>Pseudomonadati</taxon>
        <taxon>Pseudomonadota</taxon>
        <taxon>Betaproteobacteria</taxon>
        <taxon>Burkholderiales</taxon>
        <taxon>Alcaligenaceae</taxon>
        <taxon>Bordetella</taxon>
    </lineage>
</organism>
<sequence length="137" mass="15389">MATEIYVNLPVADLPRSVAFFKQLGYAFNPQFTDENATCMIVDDNIYVMLLVEAFFQTFTPKAVCDAHTQTEVLLCLSMDSRAEVDRMVRRAVAAGGKTYNEAKDHGFMYQHGFQDLDGHIWELVYMDPTAAPPPGD</sequence>
<evidence type="ECO:0000313" key="3">
    <source>
        <dbReference type="Proteomes" id="UP000255014"/>
    </source>
</evidence>
<reference evidence="2 3" key="1">
    <citation type="submission" date="2018-06" db="EMBL/GenBank/DDBJ databases">
        <authorList>
            <consortium name="Pathogen Informatics"/>
            <person name="Doyle S."/>
        </authorList>
    </citation>
    <scope>NUCLEOTIDE SEQUENCE [LARGE SCALE GENOMIC DNA]</scope>
    <source>
        <strain evidence="2 3">NCTC10911</strain>
    </source>
</reference>
<gene>
    <name evidence="2" type="ORF">NCTC10911_03353</name>
</gene>
<dbReference type="AlphaFoldDB" id="A0A0E7U8V7"/>
<dbReference type="InterPro" id="IPR029068">
    <property type="entry name" value="Glyas_Bleomycin-R_OHBP_Dase"/>
</dbReference>
<dbReference type="EMBL" id="UFTT01000002">
    <property type="protein sequence ID" value="SUV66303.1"/>
    <property type="molecule type" value="Genomic_DNA"/>
</dbReference>
<evidence type="ECO:0000259" key="1">
    <source>
        <dbReference type="Pfam" id="PF22677"/>
    </source>
</evidence>
<dbReference type="GeneID" id="69602843"/>
<dbReference type="SUPFAM" id="SSF54593">
    <property type="entry name" value="Glyoxalase/Bleomycin resistance protein/Dihydroxybiphenyl dioxygenase"/>
    <property type="match status" value="1"/>
</dbReference>
<dbReference type="Pfam" id="PF22677">
    <property type="entry name" value="Ble-like_N"/>
    <property type="match status" value="1"/>
</dbReference>
<dbReference type="PANTHER" id="PTHR36503">
    <property type="entry name" value="BLR2520 PROTEIN"/>
    <property type="match status" value="1"/>
</dbReference>
<dbReference type="OMA" id="FMYGHGF"/>
<dbReference type="RefSeq" id="WP_003819713.1">
    <property type="nucleotide sequence ID" value="NZ_AP024746.1"/>
</dbReference>
<name>A0A0E7U8V7_BORPT</name>
<evidence type="ECO:0000313" key="2">
    <source>
        <dbReference type="EMBL" id="SUV66303.1"/>
    </source>
</evidence>
<feature type="domain" description="Glyoxalase/Bleomycin resistance-like N-terminal" evidence="1">
    <location>
        <begin position="6"/>
        <end position="40"/>
    </location>
</feature>